<dbReference type="Proteomes" id="UP001223586">
    <property type="component" value="Unassembled WGS sequence"/>
</dbReference>
<name>A0ABT9WN91_9BACI</name>
<feature type="compositionally biased region" description="Basic and acidic residues" evidence="1">
    <location>
        <begin position="36"/>
        <end position="48"/>
    </location>
</feature>
<proteinExistence type="predicted"/>
<feature type="region of interest" description="Disordered" evidence="1">
    <location>
        <begin position="36"/>
        <end position="65"/>
    </location>
</feature>
<evidence type="ECO:0000313" key="3">
    <source>
        <dbReference type="Proteomes" id="UP001223586"/>
    </source>
</evidence>
<accession>A0ABT9WN91</accession>
<protein>
    <recommendedName>
        <fullName evidence="4">Spore coat protein CotO</fullName>
    </recommendedName>
</protein>
<organism evidence="2 3">
    <name type="scientific">Bacillus chungangensis</name>
    <dbReference type="NCBI Taxonomy" id="587633"/>
    <lineage>
        <taxon>Bacteria</taxon>
        <taxon>Bacillati</taxon>
        <taxon>Bacillota</taxon>
        <taxon>Bacilli</taxon>
        <taxon>Bacillales</taxon>
        <taxon>Bacillaceae</taxon>
        <taxon>Bacillus</taxon>
    </lineage>
</organism>
<evidence type="ECO:0008006" key="4">
    <source>
        <dbReference type="Google" id="ProtNLM"/>
    </source>
</evidence>
<comment type="caution">
    <text evidence="2">The sequence shown here is derived from an EMBL/GenBank/DDBJ whole genome shotgun (WGS) entry which is preliminary data.</text>
</comment>
<sequence>MKRKIVTMEQKPLLYIDQPTLSPVSFKMQEKFYAKDEPKNDILKKKESIQQNQKKKRKEGPHIEERLQQYDEIEIDIKNKEKIVSLDKKPNPIKINEKEANQKELNEKTVNEKKNEEMKVENKEHDTPLLLSNPVFSFQPLKSFKDMTIEERLKYLARFPKNSAPFPCEFITDTKRYRGNLVAYDDQNVKIATFSGKQISILKTDLQYIRIMGLL</sequence>
<dbReference type="Pfam" id="PF14153">
    <property type="entry name" value="Spore_coat_CotO"/>
    <property type="match status" value="1"/>
</dbReference>
<gene>
    <name evidence="2" type="ORF">J2S08_000451</name>
</gene>
<evidence type="ECO:0000313" key="2">
    <source>
        <dbReference type="EMBL" id="MDQ0174618.1"/>
    </source>
</evidence>
<evidence type="ECO:0000256" key="1">
    <source>
        <dbReference type="SAM" id="MobiDB-lite"/>
    </source>
</evidence>
<dbReference type="InterPro" id="IPR025439">
    <property type="entry name" value="Spore_coat_CotO"/>
</dbReference>
<dbReference type="RefSeq" id="WP_307226243.1">
    <property type="nucleotide sequence ID" value="NZ_JAUSTT010000002.1"/>
</dbReference>
<reference evidence="2 3" key="1">
    <citation type="submission" date="2023-07" db="EMBL/GenBank/DDBJ databases">
        <title>Genomic Encyclopedia of Type Strains, Phase IV (KMG-IV): sequencing the most valuable type-strain genomes for metagenomic binning, comparative biology and taxonomic classification.</title>
        <authorList>
            <person name="Goeker M."/>
        </authorList>
    </citation>
    <scope>NUCLEOTIDE SEQUENCE [LARGE SCALE GENOMIC DNA]</scope>
    <source>
        <strain evidence="2 3">DSM 23837</strain>
    </source>
</reference>
<keyword evidence="3" id="KW-1185">Reference proteome</keyword>
<dbReference type="EMBL" id="JAUSTT010000002">
    <property type="protein sequence ID" value="MDQ0174618.1"/>
    <property type="molecule type" value="Genomic_DNA"/>
</dbReference>